<dbReference type="OrthoDB" id="2874149at2759"/>
<dbReference type="PRINTS" id="PR00899">
    <property type="entry name" value="GPCRSTE3"/>
</dbReference>
<accession>A0A4Y7PXX6</accession>
<evidence type="ECO:0000256" key="5">
    <source>
        <dbReference type="ARBA" id="ARBA00022989"/>
    </source>
</evidence>
<keyword evidence="3" id="KW-0589">Pheromone response</keyword>
<dbReference type="Pfam" id="PF02076">
    <property type="entry name" value="STE3"/>
    <property type="match status" value="1"/>
</dbReference>
<name>A0A4Y7PXX6_9AGAM</name>
<comment type="similarity">
    <text evidence="2">Belongs to the G-protein coupled receptor 4 family.</text>
</comment>
<evidence type="ECO:0000256" key="4">
    <source>
        <dbReference type="ARBA" id="ARBA00022692"/>
    </source>
</evidence>
<dbReference type="EMBL" id="ML170192">
    <property type="protein sequence ID" value="TDL19931.1"/>
    <property type="molecule type" value="Genomic_DNA"/>
</dbReference>
<feature type="transmembrane region" description="Helical" evidence="11">
    <location>
        <begin position="267"/>
        <end position="286"/>
    </location>
</feature>
<dbReference type="AlphaFoldDB" id="A0A4Y7PXX6"/>
<feature type="transmembrane region" description="Helical" evidence="11">
    <location>
        <begin position="109"/>
        <end position="133"/>
    </location>
</feature>
<feature type="transmembrane region" description="Helical" evidence="11">
    <location>
        <begin position="202"/>
        <end position="225"/>
    </location>
</feature>
<evidence type="ECO:0000256" key="10">
    <source>
        <dbReference type="SAM" id="MobiDB-lite"/>
    </source>
</evidence>
<dbReference type="GO" id="GO:0005886">
    <property type="term" value="C:plasma membrane"/>
    <property type="evidence" value="ECO:0007669"/>
    <property type="project" value="TreeGrafter"/>
</dbReference>
<dbReference type="VEuPathDB" id="FungiDB:BD410DRAFT_394152"/>
<protein>
    <submittedName>
        <fullName evidence="12">STE3-domain-containing protein</fullName>
    </submittedName>
</protein>
<dbReference type="GO" id="GO:0004934">
    <property type="term" value="F:mating-type alpha-factor pheromone receptor activity"/>
    <property type="evidence" value="ECO:0007669"/>
    <property type="project" value="InterPro"/>
</dbReference>
<keyword evidence="4 11" id="KW-0812">Transmembrane</keyword>
<evidence type="ECO:0000313" key="13">
    <source>
        <dbReference type="Proteomes" id="UP000294933"/>
    </source>
</evidence>
<evidence type="ECO:0000256" key="3">
    <source>
        <dbReference type="ARBA" id="ARBA00022507"/>
    </source>
</evidence>
<keyword evidence="7 11" id="KW-0472">Membrane</keyword>
<dbReference type="PRINTS" id="PR00901">
    <property type="entry name" value="PHEROMONEBAR"/>
</dbReference>
<feature type="transmembrane region" description="Helical" evidence="11">
    <location>
        <begin position="69"/>
        <end position="88"/>
    </location>
</feature>
<proteinExistence type="inferred from homology"/>
<evidence type="ECO:0000256" key="6">
    <source>
        <dbReference type="ARBA" id="ARBA00023040"/>
    </source>
</evidence>
<keyword evidence="9" id="KW-0807">Transducer</keyword>
<evidence type="ECO:0000256" key="1">
    <source>
        <dbReference type="ARBA" id="ARBA00004141"/>
    </source>
</evidence>
<reference evidence="12 13" key="1">
    <citation type="submission" date="2018-06" db="EMBL/GenBank/DDBJ databases">
        <title>A transcriptomic atlas of mushroom development highlights an independent origin of complex multicellularity.</title>
        <authorList>
            <consortium name="DOE Joint Genome Institute"/>
            <person name="Krizsan K."/>
            <person name="Almasi E."/>
            <person name="Merenyi Z."/>
            <person name="Sahu N."/>
            <person name="Viragh M."/>
            <person name="Koszo T."/>
            <person name="Mondo S."/>
            <person name="Kiss B."/>
            <person name="Balint B."/>
            <person name="Kues U."/>
            <person name="Barry K."/>
            <person name="Hegedus J.C."/>
            <person name="Henrissat B."/>
            <person name="Johnson J."/>
            <person name="Lipzen A."/>
            <person name="Ohm R."/>
            <person name="Nagy I."/>
            <person name="Pangilinan J."/>
            <person name="Yan J."/>
            <person name="Xiong Y."/>
            <person name="Grigoriev I.V."/>
            <person name="Hibbett D.S."/>
            <person name="Nagy L.G."/>
        </authorList>
    </citation>
    <scope>NUCLEOTIDE SEQUENCE [LARGE SCALE GENOMIC DNA]</scope>
    <source>
        <strain evidence="12 13">SZMC22713</strain>
    </source>
</reference>
<feature type="compositionally biased region" description="Polar residues" evidence="10">
    <location>
        <begin position="333"/>
        <end position="348"/>
    </location>
</feature>
<dbReference type="GO" id="GO:0000750">
    <property type="term" value="P:pheromone-dependent signal transduction involved in conjugation with cellular fusion"/>
    <property type="evidence" value="ECO:0007669"/>
    <property type="project" value="TreeGrafter"/>
</dbReference>
<comment type="subcellular location">
    <subcellularLocation>
        <location evidence="1">Membrane</location>
        <topology evidence="1">Multi-pass membrane protein</topology>
    </subcellularLocation>
</comment>
<feature type="transmembrane region" description="Helical" evidence="11">
    <location>
        <begin position="37"/>
        <end position="57"/>
    </location>
</feature>
<dbReference type="InterPro" id="IPR000481">
    <property type="entry name" value="GPCR_Pheromne_B_alpha_rcpt"/>
</dbReference>
<dbReference type="InterPro" id="IPR001499">
    <property type="entry name" value="GPCR_STE3"/>
</dbReference>
<dbReference type="Proteomes" id="UP000294933">
    <property type="component" value="Unassembled WGS sequence"/>
</dbReference>
<keyword evidence="5 11" id="KW-1133">Transmembrane helix</keyword>
<sequence>MDPTYPLYPIFAFICFILVMIPLPWHLQVWNTGTCMYMIWTGVVCLIQFVNSIVWHGNAINKAPMYCDISTRIVLGAGVAIPACGLCIQRCLYRITSSKTVTSSKEQKIRIFMTDISICLGFPLLIMALTYIVQGHRFSIFEDIGCTPAIYNIWPAYPIYYMWPLVCGLISSVYCALTLQSFSNRRSRFDSLYSSPHSSQRYIRLMLLSATEVVFTVAFSTWVIYANAKEINPYISWTDTHSDFGVVRTFPSMIWHSVHDWRVAVEFNRWNIIICAIVFIAFFTFADETRGNYNTVFGPLAKRVKLRSAISQPRCSDKSSNMVFGNGQSMQSTNCGHAQLSPTPSPKSRNTELHEV</sequence>
<dbReference type="PANTHER" id="PTHR28097">
    <property type="entry name" value="PHEROMONE A FACTOR RECEPTOR"/>
    <property type="match status" value="1"/>
</dbReference>
<keyword evidence="6" id="KW-0297">G-protein coupled receptor</keyword>
<evidence type="ECO:0000256" key="7">
    <source>
        <dbReference type="ARBA" id="ARBA00023136"/>
    </source>
</evidence>
<feature type="transmembrane region" description="Helical" evidence="11">
    <location>
        <begin position="6"/>
        <end position="25"/>
    </location>
</feature>
<organism evidence="12 13">
    <name type="scientific">Rickenella mellea</name>
    <dbReference type="NCBI Taxonomy" id="50990"/>
    <lineage>
        <taxon>Eukaryota</taxon>
        <taxon>Fungi</taxon>
        <taxon>Dikarya</taxon>
        <taxon>Basidiomycota</taxon>
        <taxon>Agaricomycotina</taxon>
        <taxon>Agaricomycetes</taxon>
        <taxon>Hymenochaetales</taxon>
        <taxon>Rickenellaceae</taxon>
        <taxon>Rickenella</taxon>
    </lineage>
</organism>
<evidence type="ECO:0000256" key="8">
    <source>
        <dbReference type="ARBA" id="ARBA00023170"/>
    </source>
</evidence>
<evidence type="ECO:0000256" key="2">
    <source>
        <dbReference type="ARBA" id="ARBA00011085"/>
    </source>
</evidence>
<gene>
    <name evidence="12" type="ORF">BD410DRAFT_394152</name>
</gene>
<keyword evidence="8" id="KW-0675">Receptor</keyword>
<evidence type="ECO:0000256" key="11">
    <source>
        <dbReference type="SAM" id="Phobius"/>
    </source>
</evidence>
<dbReference type="PANTHER" id="PTHR28097:SF1">
    <property type="entry name" value="PHEROMONE A FACTOR RECEPTOR"/>
    <property type="match status" value="1"/>
</dbReference>
<feature type="region of interest" description="Disordered" evidence="10">
    <location>
        <begin position="333"/>
        <end position="356"/>
    </location>
</feature>
<dbReference type="CDD" id="cd14966">
    <property type="entry name" value="7tmD_STE3"/>
    <property type="match status" value="1"/>
</dbReference>
<evidence type="ECO:0000313" key="12">
    <source>
        <dbReference type="EMBL" id="TDL19931.1"/>
    </source>
</evidence>
<evidence type="ECO:0000256" key="9">
    <source>
        <dbReference type="ARBA" id="ARBA00023224"/>
    </source>
</evidence>
<keyword evidence="13" id="KW-1185">Reference proteome</keyword>
<feature type="transmembrane region" description="Helical" evidence="11">
    <location>
        <begin position="161"/>
        <end position="182"/>
    </location>
</feature>